<dbReference type="InterPro" id="IPR029058">
    <property type="entry name" value="AB_hydrolase_fold"/>
</dbReference>
<proteinExistence type="predicted"/>
<dbReference type="EMBL" id="JABBJJ010000086">
    <property type="protein sequence ID" value="NMO17035.1"/>
    <property type="molecule type" value="Genomic_DNA"/>
</dbReference>
<evidence type="ECO:0000313" key="3">
    <source>
        <dbReference type="Proteomes" id="UP000518300"/>
    </source>
</evidence>
<feature type="domain" description="Fungal lipase-type" evidence="1">
    <location>
        <begin position="71"/>
        <end position="214"/>
    </location>
</feature>
<keyword evidence="3" id="KW-1185">Reference proteome</keyword>
<accession>A0A848LH79</accession>
<evidence type="ECO:0000259" key="1">
    <source>
        <dbReference type="Pfam" id="PF01764"/>
    </source>
</evidence>
<dbReference type="PANTHER" id="PTHR45856:SF24">
    <property type="entry name" value="FUNGAL LIPASE-LIKE DOMAIN-CONTAINING PROTEIN"/>
    <property type="match status" value="1"/>
</dbReference>
<name>A0A848LH79_9BACT</name>
<gene>
    <name evidence="2" type="ORF">HG543_19540</name>
</gene>
<dbReference type="GO" id="GO:0006629">
    <property type="term" value="P:lipid metabolic process"/>
    <property type="evidence" value="ECO:0007669"/>
    <property type="project" value="InterPro"/>
</dbReference>
<evidence type="ECO:0000313" key="2">
    <source>
        <dbReference type="EMBL" id="NMO17035.1"/>
    </source>
</evidence>
<sequence length="320" mass="33690">MASTFNSAQVAVTLSAVSYLGQFDTNSKRFTEMNQALANTVGNGWSIVWGPATQGEDLVYVASNGAGQYAVVVRGTLFDRIEDVIQDKSVGEQVSLPFLSSGAMVSLGVQEVMTNIQAMVSSVPGSGSGTLLSFLQALTGSPSLLVTGHSLGGQMASVVAMWLQGTLTNVSSVLPITFAAPTAGNPAFAASFDSTFNAAGAMRYYNTLDVVPCLWTVEGLTSIDSDYAGGPQAGPVVKGAVKWALDTLQSNDLTYTQPSASTSLKGQLYSTGWILPFEQEVNDQHRALYYMFLLGIPVPTIHQLDSKWAPPSQVAPRAVG</sequence>
<dbReference type="Pfam" id="PF01764">
    <property type="entry name" value="Lipase_3"/>
    <property type="match status" value="1"/>
</dbReference>
<protein>
    <recommendedName>
        <fullName evidence="1">Fungal lipase-type domain-containing protein</fullName>
    </recommendedName>
</protein>
<comment type="caution">
    <text evidence="2">The sequence shown here is derived from an EMBL/GenBank/DDBJ whole genome shotgun (WGS) entry which is preliminary data.</text>
</comment>
<dbReference type="InterPro" id="IPR002921">
    <property type="entry name" value="Fungal_lipase-type"/>
</dbReference>
<dbReference type="Proteomes" id="UP000518300">
    <property type="component" value="Unassembled WGS sequence"/>
</dbReference>
<dbReference type="InterPro" id="IPR051218">
    <property type="entry name" value="Sec_MonoDiacylglyc_Lipase"/>
</dbReference>
<dbReference type="AlphaFoldDB" id="A0A848LH79"/>
<dbReference type="RefSeq" id="WP_169346317.1">
    <property type="nucleotide sequence ID" value="NZ_JABBJJ010000086.1"/>
</dbReference>
<dbReference type="PANTHER" id="PTHR45856">
    <property type="entry name" value="ALPHA/BETA-HYDROLASES SUPERFAMILY PROTEIN"/>
    <property type="match status" value="1"/>
</dbReference>
<reference evidence="2 3" key="1">
    <citation type="submission" date="2020-04" db="EMBL/GenBank/DDBJ databases">
        <title>Draft genome of Pyxidicoccus fallax type strain.</title>
        <authorList>
            <person name="Whitworth D.E."/>
        </authorList>
    </citation>
    <scope>NUCLEOTIDE SEQUENCE [LARGE SCALE GENOMIC DNA]</scope>
    <source>
        <strain evidence="2 3">DSM 14698</strain>
    </source>
</reference>
<dbReference type="Gene3D" id="3.40.50.1820">
    <property type="entry name" value="alpha/beta hydrolase"/>
    <property type="match status" value="1"/>
</dbReference>
<organism evidence="2 3">
    <name type="scientific">Pyxidicoccus fallax</name>
    <dbReference type="NCBI Taxonomy" id="394095"/>
    <lineage>
        <taxon>Bacteria</taxon>
        <taxon>Pseudomonadati</taxon>
        <taxon>Myxococcota</taxon>
        <taxon>Myxococcia</taxon>
        <taxon>Myxococcales</taxon>
        <taxon>Cystobacterineae</taxon>
        <taxon>Myxococcaceae</taxon>
        <taxon>Pyxidicoccus</taxon>
    </lineage>
</organism>
<dbReference type="SUPFAM" id="SSF53474">
    <property type="entry name" value="alpha/beta-Hydrolases"/>
    <property type="match status" value="1"/>
</dbReference>